<dbReference type="STRING" id="29367.CLPUN_25250"/>
<accession>A0A1S8THC9</accession>
<evidence type="ECO:0000313" key="2">
    <source>
        <dbReference type="Proteomes" id="UP000190890"/>
    </source>
</evidence>
<reference evidence="1 2" key="1">
    <citation type="submission" date="2016-05" db="EMBL/GenBank/DDBJ databases">
        <title>Microbial solvent formation.</title>
        <authorList>
            <person name="Poehlein A."/>
            <person name="Montoya Solano J.D."/>
            <person name="Flitsch S."/>
            <person name="Krabben P."/>
            <person name="Duerre P."/>
            <person name="Daniel R."/>
        </authorList>
    </citation>
    <scope>NUCLEOTIDE SEQUENCE [LARGE SCALE GENOMIC DNA]</scope>
    <source>
        <strain evidence="1 2">DSM 2619</strain>
    </source>
</reference>
<dbReference type="Gene3D" id="2.115.10.20">
    <property type="entry name" value="Glycosyl hydrolase domain, family 43"/>
    <property type="match status" value="1"/>
</dbReference>
<dbReference type="InterPro" id="IPR023296">
    <property type="entry name" value="Glyco_hydro_beta-prop_sf"/>
</dbReference>
<evidence type="ECO:0008006" key="3">
    <source>
        <dbReference type="Google" id="ProtNLM"/>
    </source>
</evidence>
<gene>
    <name evidence="1" type="ORF">CLPUN_25250</name>
</gene>
<dbReference type="Proteomes" id="UP000190890">
    <property type="component" value="Unassembled WGS sequence"/>
</dbReference>
<comment type="caution">
    <text evidence="1">The sequence shown here is derived from an EMBL/GenBank/DDBJ whole genome shotgun (WGS) entry which is preliminary data.</text>
</comment>
<dbReference type="EMBL" id="LZZM01000163">
    <property type="protein sequence ID" value="OOM76825.1"/>
    <property type="molecule type" value="Genomic_DNA"/>
</dbReference>
<dbReference type="OrthoDB" id="9758923at2"/>
<protein>
    <recommendedName>
        <fullName evidence="3">Glycosyl hydrolases family 43</fullName>
    </recommendedName>
</protein>
<proteinExistence type="predicted"/>
<sequence length="48" mass="5442">MRSAEGDKFYIIATDLSIYNRNGDWGGAQTAGSQYIMVWESTDLVHWS</sequence>
<name>A0A1S8THC9_9CLOT</name>
<evidence type="ECO:0000313" key="1">
    <source>
        <dbReference type="EMBL" id="OOM76825.1"/>
    </source>
</evidence>
<dbReference type="RefSeq" id="WP_158078765.1">
    <property type="nucleotide sequence ID" value="NZ_LZZM01000163.1"/>
</dbReference>
<keyword evidence="2" id="KW-1185">Reference proteome</keyword>
<dbReference type="AlphaFoldDB" id="A0A1S8THC9"/>
<organism evidence="1 2">
    <name type="scientific">Clostridium puniceum</name>
    <dbReference type="NCBI Taxonomy" id="29367"/>
    <lineage>
        <taxon>Bacteria</taxon>
        <taxon>Bacillati</taxon>
        <taxon>Bacillota</taxon>
        <taxon>Clostridia</taxon>
        <taxon>Eubacteriales</taxon>
        <taxon>Clostridiaceae</taxon>
        <taxon>Clostridium</taxon>
    </lineage>
</organism>
<dbReference type="SUPFAM" id="SSF75005">
    <property type="entry name" value="Arabinanase/levansucrase/invertase"/>
    <property type="match status" value="1"/>
</dbReference>